<protein>
    <submittedName>
        <fullName evidence="1">Uncharacterized protein</fullName>
    </submittedName>
</protein>
<name>A0AAV7MEH3_PLEWA</name>
<dbReference type="EMBL" id="JANPWB010000014">
    <property type="protein sequence ID" value="KAJ1101872.1"/>
    <property type="molecule type" value="Genomic_DNA"/>
</dbReference>
<keyword evidence="2" id="KW-1185">Reference proteome</keyword>
<reference evidence="1" key="1">
    <citation type="journal article" date="2022" name="bioRxiv">
        <title>Sequencing and chromosome-scale assembly of the giantPleurodeles waltlgenome.</title>
        <authorList>
            <person name="Brown T."/>
            <person name="Elewa A."/>
            <person name="Iarovenko S."/>
            <person name="Subramanian E."/>
            <person name="Araus A.J."/>
            <person name="Petzold A."/>
            <person name="Susuki M."/>
            <person name="Suzuki K.-i.T."/>
            <person name="Hayashi T."/>
            <person name="Toyoda A."/>
            <person name="Oliveira C."/>
            <person name="Osipova E."/>
            <person name="Leigh N.D."/>
            <person name="Simon A."/>
            <person name="Yun M.H."/>
        </authorList>
    </citation>
    <scope>NUCLEOTIDE SEQUENCE</scope>
    <source>
        <strain evidence="1">20211129_DDA</strain>
        <tissue evidence="1">Liver</tissue>
    </source>
</reference>
<dbReference type="AlphaFoldDB" id="A0AAV7MEH3"/>
<organism evidence="1 2">
    <name type="scientific">Pleurodeles waltl</name>
    <name type="common">Iberian ribbed newt</name>
    <dbReference type="NCBI Taxonomy" id="8319"/>
    <lineage>
        <taxon>Eukaryota</taxon>
        <taxon>Metazoa</taxon>
        <taxon>Chordata</taxon>
        <taxon>Craniata</taxon>
        <taxon>Vertebrata</taxon>
        <taxon>Euteleostomi</taxon>
        <taxon>Amphibia</taxon>
        <taxon>Batrachia</taxon>
        <taxon>Caudata</taxon>
        <taxon>Salamandroidea</taxon>
        <taxon>Salamandridae</taxon>
        <taxon>Pleurodelinae</taxon>
        <taxon>Pleurodeles</taxon>
    </lineage>
</organism>
<evidence type="ECO:0000313" key="2">
    <source>
        <dbReference type="Proteomes" id="UP001066276"/>
    </source>
</evidence>
<comment type="caution">
    <text evidence="1">The sequence shown here is derived from an EMBL/GenBank/DDBJ whole genome shotgun (WGS) entry which is preliminary data.</text>
</comment>
<dbReference type="Proteomes" id="UP001066276">
    <property type="component" value="Chromosome 10"/>
</dbReference>
<accession>A0AAV7MEH3</accession>
<sequence>MPPSWVSGGSEELGDPAVPQELQWLCYTPIVLEDGKRSKRRTRILPAALKTLASTASMTAFSGVYNEVHGLININVGTVCTLLKLVLQYLCDMRQPLEA</sequence>
<evidence type="ECO:0000313" key="1">
    <source>
        <dbReference type="EMBL" id="KAJ1101872.1"/>
    </source>
</evidence>
<gene>
    <name evidence="1" type="ORF">NDU88_006936</name>
</gene>
<proteinExistence type="predicted"/>